<reference evidence="1 2" key="1">
    <citation type="journal article" date="2020" name="Nat. Commun.">
        <title>Donkey genomes provide new insights into domestication and selection for coat color.</title>
        <authorList>
            <person name="Wang"/>
            <person name="C."/>
            <person name="Li"/>
            <person name="H."/>
            <person name="Guo"/>
            <person name="Y."/>
            <person name="Huang"/>
            <person name="J."/>
            <person name="Sun"/>
            <person name="Y."/>
            <person name="Min"/>
            <person name="J."/>
            <person name="Wang"/>
            <person name="J."/>
            <person name="Fang"/>
            <person name="X."/>
            <person name="Zhao"/>
            <person name="Z."/>
            <person name="Wang"/>
            <person name="S."/>
            <person name="Zhang"/>
            <person name="Y."/>
            <person name="Liu"/>
            <person name="Q."/>
            <person name="Jiang"/>
            <person name="Q."/>
            <person name="Wang"/>
            <person name="X."/>
            <person name="Guo"/>
            <person name="Y."/>
            <person name="Yang"/>
            <person name="C."/>
            <person name="Wang"/>
            <person name="Y."/>
            <person name="Tian"/>
            <person name="F."/>
            <person name="Zhuang"/>
            <person name="G."/>
            <person name="Fan"/>
            <person name="Y."/>
            <person name="Gao"/>
            <person name="Q."/>
            <person name="Li"/>
            <person name="Y."/>
            <person name="Ju"/>
            <person name="Z."/>
            <person name="Li"/>
            <person name="J."/>
            <person name="Li"/>
            <person name="R."/>
            <person name="Hou"/>
            <person name="M."/>
            <person name="Yang"/>
            <person name="G."/>
            <person name="Liu"/>
            <person name="G."/>
            <person name="Liu"/>
            <person name="W."/>
            <person name="Guo"/>
            <person name="J."/>
            <person name="Pan"/>
            <person name="S."/>
            <person name="Fan"/>
            <person name="G."/>
            <person name="Zhang"/>
            <person name="W."/>
            <person name="Zhang"/>
            <person name="R."/>
            <person name="Yu"/>
            <person name="J."/>
            <person name="Zhang"/>
            <person name="X."/>
            <person name="Yin"/>
            <person name="Q."/>
            <person name="Ji"/>
            <person name="C."/>
            <person name="Jin"/>
            <person name="Y."/>
            <person name="Yue"/>
            <person name="G."/>
            <person name="Liu"/>
            <person name="M."/>
            <person name="Xu"/>
            <person name="J."/>
            <person name="Liu"/>
            <person name="S."/>
            <person name="Jordana"/>
            <person name="J."/>
            <person name="Noce"/>
            <person name="A."/>
            <person name="Amills"/>
            <person name="M."/>
            <person name="Wu"/>
            <person name="D.D."/>
            <person name="Li"/>
            <person name="S."/>
            <person name="Zhou"/>
            <person name="X. and Zhong"/>
            <person name="J."/>
        </authorList>
    </citation>
    <scope>NUCLEOTIDE SEQUENCE [LARGE SCALE GENOMIC DNA]</scope>
</reference>
<reference evidence="1" key="2">
    <citation type="submission" date="2025-08" db="UniProtKB">
        <authorList>
            <consortium name="Ensembl"/>
        </authorList>
    </citation>
    <scope>IDENTIFICATION</scope>
</reference>
<name>A0A8C4M5C1_EQUAS</name>
<evidence type="ECO:0000313" key="1">
    <source>
        <dbReference type="Ensembl" id="ENSEASP00005021533.2"/>
    </source>
</evidence>
<keyword evidence="2" id="KW-1185">Reference proteome</keyword>
<evidence type="ECO:0000313" key="2">
    <source>
        <dbReference type="Proteomes" id="UP000694387"/>
    </source>
</evidence>
<dbReference type="Proteomes" id="UP000694387">
    <property type="component" value="Chromosome 2"/>
</dbReference>
<protein>
    <submittedName>
        <fullName evidence="1">Uncharacterized protein</fullName>
    </submittedName>
</protein>
<sequence>AAPQACGQASACMDSSPLHSSLISSFLFIRIGSTQSAQCMLCMVMINPKVSCAKKISMNPGTKLTGYHSVSVNYYKLKKRASF</sequence>
<proteinExistence type="predicted"/>
<reference evidence="1" key="3">
    <citation type="submission" date="2025-09" db="UniProtKB">
        <authorList>
            <consortium name="Ensembl"/>
        </authorList>
    </citation>
    <scope>IDENTIFICATION</scope>
</reference>
<dbReference type="GeneTree" id="ENSGT00950000185725"/>
<organism evidence="1 2">
    <name type="scientific">Equus asinus</name>
    <name type="common">Donkey</name>
    <name type="synonym">Equus africanus asinus</name>
    <dbReference type="NCBI Taxonomy" id="9793"/>
    <lineage>
        <taxon>Eukaryota</taxon>
        <taxon>Metazoa</taxon>
        <taxon>Chordata</taxon>
        <taxon>Craniata</taxon>
        <taxon>Vertebrata</taxon>
        <taxon>Euteleostomi</taxon>
        <taxon>Mammalia</taxon>
        <taxon>Eutheria</taxon>
        <taxon>Laurasiatheria</taxon>
        <taxon>Perissodactyla</taxon>
        <taxon>Equidae</taxon>
        <taxon>Equus</taxon>
    </lineage>
</organism>
<accession>A0A8C4M5C1</accession>
<dbReference type="AlphaFoldDB" id="A0A8C4M5C1"/>
<dbReference type="Ensembl" id="ENSEAST00005023371.2">
    <property type="protein sequence ID" value="ENSEASP00005021533.2"/>
    <property type="gene ID" value="ENSEASG00005014737.2"/>
</dbReference>